<dbReference type="CTD" id="36344002"/>
<sequence length="566" mass="64831">MDSPIQRIHASTPLSSVHRLHKLKSWSSHQSEYFQLCKRFAPSTYFTHTCLIMNLHLDASMEMAGTTLAGITFSRLVRRSADEKREREKITLASVSPSMESLGFSHLLDNLRHLKSVAADLSGIEIWKIANFSQRVTTLEGLQPNKSNDLTLEVRRGEGNLFKVFSKITTLPAASNLCLHSKSIPTTGSHYAENAPVADQSDSICDNHMTSHSKKLLTVKYTNLSLLPHFWHFRSNFAATKWFTSMRLCIDQMIDHLHGNVTNMSDNFTREMRRGKVSSKLHTIYRIKDTIRPKASFPNHQPDEEVPINIECFLAFIHFTTLKTTIKTILSNGSDCKVTPHQTMRMSGNVIKVDEHIKTKFTCGRRVKCVKLHKINQYLKSTYLFVKKTHGNSHDCKYQNVPVMIDLRLRPPICKGTDGLLSKWCFDAALKSPNLEGKKQLTIRNFSTILRNRYPFHTVNSFRFQQKVEIMPNLLLLHGHCTTVIGVCKSGCKNYWKPWTQYSKQNGNEYSLHREMTSFDCMTVLLPHFCLRCFTIKIQRSRKIEYYLVSNSTVSGSKFSLTVKST</sequence>
<organism evidence="1 2">
    <name type="scientific">Echinococcus granulosus</name>
    <name type="common">Hydatid tapeworm</name>
    <dbReference type="NCBI Taxonomy" id="6210"/>
    <lineage>
        <taxon>Eukaryota</taxon>
        <taxon>Metazoa</taxon>
        <taxon>Spiralia</taxon>
        <taxon>Lophotrochozoa</taxon>
        <taxon>Platyhelminthes</taxon>
        <taxon>Cestoda</taxon>
        <taxon>Eucestoda</taxon>
        <taxon>Cyclophyllidea</taxon>
        <taxon>Taeniidae</taxon>
        <taxon>Echinococcus</taxon>
        <taxon>Echinococcus granulosus group</taxon>
    </lineage>
</organism>
<reference evidence="1 2" key="1">
    <citation type="journal article" date="2013" name="Nat. Genet.">
        <title>The genome of the hydatid tapeworm Echinococcus granulosus.</title>
        <authorList>
            <person name="Zheng H."/>
            <person name="Zhang W."/>
            <person name="Zhang L."/>
            <person name="Zhang Z."/>
            <person name="Li J."/>
            <person name="Lu G."/>
            <person name="Zhu Y."/>
            <person name="Wang Y."/>
            <person name="Huang Y."/>
            <person name="Liu J."/>
            <person name="Kang H."/>
            <person name="Chen J."/>
            <person name="Wang L."/>
            <person name="Chen A."/>
            <person name="Yu S."/>
            <person name="Gao Z."/>
            <person name="Jin L."/>
            <person name="Gu W."/>
            <person name="Wang Z."/>
            <person name="Zhao L."/>
            <person name="Shi B."/>
            <person name="Wen H."/>
            <person name="Lin R."/>
            <person name="Jones M.K."/>
            <person name="Brejova B."/>
            <person name="Vinar T."/>
            <person name="Zhao G."/>
            <person name="McManus D.P."/>
            <person name="Chen Z."/>
            <person name="Zhou Y."/>
            <person name="Wang S."/>
        </authorList>
    </citation>
    <scope>NUCLEOTIDE SEQUENCE [LARGE SCALE GENOMIC DNA]</scope>
</reference>
<gene>
    <name evidence="1" type="ORF">EGR_08287</name>
</gene>
<protein>
    <submittedName>
        <fullName evidence="1">Uncharacterized protein</fullName>
    </submittedName>
</protein>
<dbReference type="Proteomes" id="UP000019149">
    <property type="component" value="Unassembled WGS sequence"/>
</dbReference>
<keyword evidence="2" id="KW-1185">Reference proteome</keyword>
<comment type="caution">
    <text evidence="1">The sequence shown here is derived from an EMBL/GenBank/DDBJ whole genome shotgun (WGS) entry which is preliminary data.</text>
</comment>
<evidence type="ECO:0000313" key="2">
    <source>
        <dbReference type="Proteomes" id="UP000019149"/>
    </source>
</evidence>
<dbReference type="GeneID" id="36344002"/>
<name>W6U8T8_ECHGR</name>
<dbReference type="EMBL" id="APAU02000101">
    <property type="protein sequence ID" value="EUB56881.1"/>
    <property type="molecule type" value="Genomic_DNA"/>
</dbReference>
<dbReference type="AlphaFoldDB" id="W6U8T8"/>
<accession>W6U8T8</accession>
<evidence type="ECO:0000313" key="1">
    <source>
        <dbReference type="EMBL" id="EUB56881.1"/>
    </source>
</evidence>
<proteinExistence type="predicted"/>
<dbReference type="KEGG" id="egl:EGR_08287"/>
<dbReference type="RefSeq" id="XP_024348077.1">
    <property type="nucleotide sequence ID" value="XM_024497536.1"/>
</dbReference>